<proteinExistence type="predicted"/>
<protein>
    <submittedName>
        <fullName evidence="1">Uncharacterized protein</fullName>
    </submittedName>
</protein>
<evidence type="ECO:0000313" key="2">
    <source>
        <dbReference type="Proteomes" id="UP000229315"/>
    </source>
</evidence>
<comment type="caution">
    <text evidence="1">The sequence shown here is derived from an EMBL/GenBank/DDBJ whole genome shotgun (WGS) entry which is preliminary data.</text>
</comment>
<dbReference type="AlphaFoldDB" id="A0A2H0UF83"/>
<dbReference type="EMBL" id="PFBH01000016">
    <property type="protein sequence ID" value="PIR85057.1"/>
    <property type="molecule type" value="Genomic_DNA"/>
</dbReference>
<gene>
    <name evidence="1" type="ORF">COU15_02695</name>
</gene>
<sequence length="114" mass="13709">MNPLRIFERRQPRKIETIKCPKLFRNVLKEWYGVEISSEEFTQMQHKVNQGNTTFIRNVPIIKKFREQSPREEHEIEWMFTSTNQTLAFVIVLDSKSKKIISARKPSFRKKEVL</sequence>
<organism evidence="1 2">
    <name type="scientific">Candidatus Kaiserbacteria bacterium CG10_big_fil_rev_8_21_14_0_10_45_20</name>
    <dbReference type="NCBI Taxonomy" id="1974607"/>
    <lineage>
        <taxon>Bacteria</taxon>
        <taxon>Candidatus Kaiseribacteriota</taxon>
    </lineage>
</organism>
<name>A0A2H0UF83_9BACT</name>
<reference evidence="2" key="1">
    <citation type="submission" date="2017-09" db="EMBL/GenBank/DDBJ databases">
        <title>Depth-based differentiation of microbial function through sediment-hosted aquifers and enrichment of novel symbionts in the deep terrestrial subsurface.</title>
        <authorList>
            <person name="Probst A.J."/>
            <person name="Ladd B."/>
            <person name="Jarett J.K."/>
            <person name="Geller-Mcgrath D.E."/>
            <person name="Sieber C.M.K."/>
            <person name="Emerson J.B."/>
            <person name="Anantharaman K."/>
            <person name="Thomas B.C."/>
            <person name="Malmstrom R."/>
            <person name="Stieglmeier M."/>
            <person name="Klingl A."/>
            <person name="Woyke T."/>
            <person name="Ryan C.M."/>
            <person name="Banfield J.F."/>
        </authorList>
    </citation>
    <scope>NUCLEOTIDE SEQUENCE [LARGE SCALE GENOMIC DNA]</scope>
</reference>
<accession>A0A2H0UF83</accession>
<dbReference type="Proteomes" id="UP000229315">
    <property type="component" value="Unassembled WGS sequence"/>
</dbReference>
<evidence type="ECO:0000313" key="1">
    <source>
        <dbReference type="EMBL" id="PIR85057.1"/>
    </source>
</evidence>